<organism evidence="3 4">
    <name type="scientific">Viridibacillus arenosi FSL R5-213</name>
    <dbReference type="NCBI Taxonomy" id="1227360"/>
    <lineage>
        <taxon>Bacteria</taxon>
        <taxon>Bacillati</taxon>
        <taxon>Bacillota</taxon>
        <taxon>Bacilli</taxon>
        <taxon>Bacillales</taxon>
        <taxon>Caryophanaceae</taxon>
        <taxon>Viridibacillus</taxon>
    </lineage>
</organism>
<name>W4EJQ5_9BACL</name>
<dbReference type="InterPro" id="IPR001584">
    <property type="entry name" value="Integrase_cat-core"/>
</dbReference>
<dbReference type="EMBL" id="ASQA01000042">
    <property type="protein sequence ID" value="ETT80833.1"/>
    <property type="molecule type" value="Genomic_DNA"/>
</dbReference>
<gene>
    <name evidence="3" type="ORF">C176_18999</name>
</gene>
<dbReference type="eggNOG" id="COG2801">
    <property type="taxonomic scope" value="Bacteria"/>
</dbReference>
<feature type="compositionally biased region" description="Polar residues" evidence="1">
    <location>
        <begin position="41"/>
        <end position="56"/>
    </location>
</feature>
<proteinExistence type="predicted"/>
<dbReference type="Gene3D" id="3.30.420.10">
    <property type="entry name" value="Ribonuclease H-like superfamily/Ribonuclease H"/>
    <property type="match status" value="1"/>
</dbReference>
<dbReference type="GO" id="GO:0015074">
    <property type="term" value="P:DNA integration"/>
    <property type="evidence" value="ECO:0007669"/>
    <property type="project" value="InterPro"/>
</dbReference>
<dbReference type="SUPFAM" id="SSF53098">
    <property type="entry name" value="Ribonuclease H-like"/>
    <property type="match status" value="1"/>
</dbReference>
<keyword evidence="4" id="KW-1185">Reference proteome</keyword>
<dbReference type="InterPro" id="IPR036397">
    <property type="entry name" value="RNaseH_sf"/>
</dbReference>
<evidence type="ECO:0000256" key="1">
    <source>
        <dbReference type="SAM" id="MobiDB-lite"/>
    </source>
</evidence>
<evidence type="ECO:0000259" key="2">
    <source>
        <dbReference type="PROSITE" id="PS50994"/>
    </source>
</evidence>
<reference evidence="3 4" key="1">
    <citation type="journal article" date="2014" name="BMC Genomics">
        <title>Genomic comparison of sporeforming bacilli isolated from milk.</title>
        <authorList>
            <person name="Moreno Switt A.I."/>
            <person name="Andrus A.D."/>
            <person name="Ranieri M.L."/>
            <person name="Orsi R.H."/>
            <person name="Ivy R."/>
            <person name="den Bakker H.C."/>
            <person name="Martin N.H."/>
            <person name="Wiedmann M."/>
            <person name="Boor K.J."/>
        </authorList>
    </citation>
    <scope>NUCLEOTIDE SEQUENCE [LARGE SCALE GENOMIC DNA]</scope>
    <source>
        <strain evidence="3 4">FSL R5-213</strain>
    </source>
</reference>
<dbReference type="InterPro" id="IPR012337">
    <property type="entry name" value="RNaseH-like_sf"/>
</dbReference>
<feature type="region of interest" description="Disordered" evidence="1">
    <location>
        <begin position="40"/>
        <end position="70"/>
    </location>
</feature>
<dbReference type="PROSITE" id="PS50994">
    <property type="entry name" value="INTEGRASE"/>
    <property type="match status" value="1"/>
</dbReference>
<comment type="caution">
    <text evidence="3">The sequence shown here is derived from an EMBL/GenBank/DDBJ whole genome shotgun (WGS) entry which is preliminary data.</text>
</comment>
<sequence length="70" mass="7908">MYIVQLQLSKLPEGRILHNDQGSVYTSYDYQKAVKEKGITMSMSRKGTPADNPQSKRSISTISISHRTHV</sequence>
<feature type="domain" description="Integrase catalytic" evidence="2">
    <location>
        <begin position="1"/>
        <end position="70"/>
    </location>
</feature>
<evidence type="ECO:0000313" key="3">
    <source>
        <dbReference type="EMBL" id="ETT80833.1"/>
    </source>
</evidence>
<dbReference type="Proteomes" id="UP000019062">
    <property type="component" value="Unassembled WGS sequence"/>
</dbReference>
<dbReference type="GO" id="GO:0003676">
    <property type="term" value="F:nucleic acid binding"/>
    <property type="evidence" value="ECO:0007669"/>
    <property type="project" value="InterPro"/>
</dbReference>
<accession>W4EJQ5</accession>
<feature type="compositionally biased region" description="Low complexity" evidence="1">
    <location>
        <begin position="57"/>
        <end position="70"/>
    </location>
</feature>
<dbReference type="AlphaFoldDB" id="W4EJQ5"/>
<evidence type="ECO:0000313" key="4">
    <source>
        <dbReference type="Proteomes" id="UP000019062"/>
    </source>
</evidence>
<protein>
    <recommendedName>
        <fullName evidence="2">Integrase catalytic domain-containing protein</fullName>
    </recommendedName>
</protein>